<dbReference type="PANTHER" id="PTHR44196:SF1">
    <property type="entry name" value="DEHYDROGENASE_REDUCTASE SDR FAMILY MEMBER 7B"/>
    <property type="match status" value="1"/>
</dbReference>
<dbReference type="STRING" id="1705.CA21670_05770"/>
<dbReference type="EMBL" id="LSTQ01000022">
    <property type="protein sequence ID" value="OAH27276.1"/>
    <property type="molecule type" value="Genomic_DNA"/>
</dbReference>
<dbReference type="Pfam" id="PF00106">
    <property type="entry name" value="adh_short"/>
    <property type="match status" value="1"/>
</dbReference>
<name>A0A177IF74_9CORY</name>
<dbReference type="Gene3D" id="3.40.50.720">
    <property type="entry name" value="NAD(P)-binding Rossmann-like Domain"/>
    <property type="match status" value="1"/>
</dbReference>
<keyword evidence="4" id="KW-1185">Reference proteome</keyword>
<sequence length="254" mass="27378">MSSAKGAVLILGGRSDIGGELARRLCPGRPVVLAARGTHGMDKLVDDLRTLGATDIHKVDFDAAAVDSHRELITNAQQLVGEITCAVVAFGILGEQDKAEHDEHHAVDIATVDYLAQVSMLTVLSDVMSRGHIVAFSSIAGWRARRANYVYGSTKAGLDAFCQGLADKLTLDKSKDLALITARPGFVTGSMTEGMKPAPMSVTPDVVADAITAQIPTELTKKPRSVTLWIPRRLAVLAFIMRLVPRAIWRRMPR</sequence>
<dbReference type="InterPro" id="IPR002347">
    <property type="entry name" value="SDR_fam"/>
</dbReference>
<dbReference type="AlphaFoldDB" id="A0A177IF74"/>
<dbReference type="NCBIfam" id="NF004110">
    <property type="entry name" value="PRK05599.1"/>
    <property type="match status" value="1"/>
</dbReference>
<dbReference type="GO" id="GO:0016491">
    <property type="term" value="F:oxidoreductase activity"/>
    <property type="evidence" value="ECO:0007669"/>
    <property type="project" value="UniProtKB-KW"/>
</dbReference>
<evidence type="ECO:0000256" key="2">
    <source>
        <dbReference type="ARBA" id="ARBA00023002"/>
    </source>
</evidence>
<protein>
    <recommendedName>
        <fullName evidence="5">SDR family oxidoreductase</fullName>
    </recommendedName>
</protein>
<evidence type="ECO:0008006" key="5">
    <source>
        <dbReference type="Google" id="ProtNLM"/>
    </source>
</evidence>
<dbReference type="InterPro" id="IPR020904">
    <property type="entry name" value="Sc_DH/Rdtase_CS"/>
</dbReference>
<gene>
    <name evidence="3" type="ORF">AYJ05_05285</name>
</gene>
<dbReference type="Proteomes" id="UP000076947">
    <property type="component" value="Unassembled WGS sequence"/>
</dbReference>
<proteinExistence type="inferred from homology"/>
<accession>A0A177IF74</accession>
<keyword evidence="2" id="KW-0560">Oxidoreductase</keyword>
<dbReference type="OrthoDB" id="5115951at2"/>
<evidence type="ECO:0000313" key="3">
    <source>
        <dbReference type="EMBL" id="OAH27276.1"/>
    </source>
</evidence>
<dbReference type="SUPFAM" id="SSF51735">
    <property type="entry name" value="NAD(P)-binding Rossmann-fold domains"/>
    <property type="match status" value="1"/>
</dbReference>
<organism evidence="3 4">
    <name type="scientific">Corynebacterium stationis</name>
    <dbReference type="NCBI Taxonomy" id="1705"/>
    <lineage>
        <taxon>Bacteria</taxon>
        <taxon>Bacillati</taxon>
        <taxon>Actinomycetota</taxon>
        <taxon>Actinomycetes</taxon>
        <taxon>Mycobacteriales</taxon>
        <taxon>Corynebacteriaceae</taxon>
        <taxon>Corynebacterium</taxon>
    </lineage>
</organism>
<reference evidence="4" key="1">
    <citation type="submission" date="2016-02" db="EMBL/GenBank/DDBJ databases">
        <authorList>
            <person name="Kaur G."/>
            <person name="Nair G.R."/>
            <person name="Mayilraj S."/>
        </authorList>
    </citation>
    <scope>NUCLEOTIDE SEQUENCE [LARGE SCALE GENOMIC DNA]</scope>
    <source>
        <strain evidence="4">GA-15</strain>
    </source>
</reference>
<dbReference type="PROSITE" id="PS00061">
    <property type="entry name" value="ADH_SHORT"/>
    <property type="match status" value="1"/>
</dbReference>
<dbReference type="RefSeq" id="WP_066839851.1">
    <property type="nucleotide sequence ID" value="NZ_LSTQ01000022.1"/>
</dbReference>
<dbReference type="InterPro" id="IPR036291">
    <property type="entry name" value="NAD(P)-bd_dom_sf"/>
</dbReference>
<comment type="similarity">
    <text evidence="1">Belongs to the short-chain dehydrogenases/reductases (SDR) family.</text>
</comment>
<dbReference type="GO" id="GO:0016020">
    <property type="term" value="C:membrane"/>
    <property type="evidence" value="ECO:0007669"/>
    <property type="project" value="TreeGrafter"/>
</dbReference>
<comment type="caution">
    <text evidence="3">The sequence shown here is derived from an EMBL/GenBank/DDBJ whole genome shotgun (WGS) entry which is preliminary data.</text>
</comment>
<dbReference type="PANTHER" id="PTHR44196">
    <property type="entry name" value="DEHYDROGENASE/REDUCTASE SDR FAMILY MEMBER 7B"/>
    <property type="match status" value="1"/>
</dbReference>
<dbReference type="PRINTS" id="PR00081">
    <property type="entry name" value="GDHRDH"/>
</dbReference>
<evidence type="ECO:0000256" key="1">
    <source>
        <dbReference type="ARBA" id="ARBA00006484"/>
    </source>
</evidence>
<evidence type="ECO:0000313" key="4">
    <source>
        <dbReference type="Proteomes" id="UP000076947"/>
    </source>
</evidence>